<evidence type="ECO:0000256" key="1">
    <source>
        <dbReference type="SAM" id="MobiDB-lite"/>
    </source>
</evidence>
<keyword evidence="4" id="KW-1185">Reference proteome</keyword>
<name>A0AB34G366_9HYPO</name>
<keyword evidence="2" id="KW-1133">Transmembrane helix</keyword>
<sequence length="607" mass="65235">MHLSEIHQRTVFFIVMLCVKPLLCLLGSLASVAGYSLPGGYERMMFYYAYLMDCDSNGGAAKIIAPGCAKAAGHAAGTKCTLRQFINYIAKTKPSKTNIAQVPEGDGDDVVPTVATAEKLVQLELTGAVNLGLVNSHVKQGETYDVLLSKTGEFLAGKMASDKVRSQVKDLAHVALRSVLKSRMEAATDSFKQANGGDLVVELKDMELDPEDRVKILDVKKTAQASGRTDREVMRLFAAHLEGGHKANINTLRGCFDQSRTMRECMRLGRKRALDDACARGIRDGDVDGWRIFQDQGHDGGANVGNDDGVGVGVGGVDKNRGSGGKEDKRCRNKSFFGSKKDQARDKKRKEFRRRGVGPYAVVDTGLLHCGQDPRCVVQPAVAGQHAVACAAAHRVALPDVGAKGAHCILADGAADVQAELLGACEQAAGKVAVHGVVFAPSLDQHVRVRGDAMFVEHGVEKCLVTRVNGRAEDGRPHGGQSPSELRGVVVYAADKAAGFLVNNDGPSEAGVAVYVAVEGRGEDEHVLVAGRHFGTGVLLGLIWNRRLVDVHIFSDIEHVGREPSLRKHVQIKQVIVVVTRLLRPGVSDTRATLFPSAWFFEALLDK</sequence>
<evidence type="ECO:0000313" key="4">
    <source>
        <dbReference type="Proteomes" id="UP001163105"/>
    </source>
</evidence>
<dbReference type="Proteomes" id="UP001163105">
    <property type="component" value="Unassembled WGS sequence"/>
</dbReference>
<evidence type="ECO:0000313" key="3">
    <source>
        <dbReference type="EMBL" id="KAJ6445396.1"/>
    </source>
</evidence>
<proteinExistence type="predicted"/>
<accession>A0AB34G366</accession>
<comment type="caution">
    <text evidence="3">The sequence shown here is derived from an EMBL/GenBank/DDBJ whole genome shotgun (WGS) entry which is preliminary data.</text>
</comment>
<feature type="compositionally biased region" description="Gly residues" evidence="1">
    <location>
        <begin position="301"/>
        <end position="316"/>
    </location>
</feature>
<reference evidence="3" key="1">
    <citation type="submission" date="2023-01" db="EMBL/GenBank/DDBJ databases">
        <title>The growth and conidiation of Purpureocillium lavendulum are regulated by nitrogen source and histone H3K14 acetylation.</title>
        <authorList>
            <person name="Tang P."/>
            <person name="Han J."/>
            <person name="Zhang C."/>
            <person name="Tang P."/>
            <person name="Qi F."/>
            <person name="Zhang K."/>
            <person name="Liang L."/>
        </authorList>
    </citation>
    <scope>NUCLEOTIDE SEQUENCE</scope>
    <source>
        <strain evidence="3">YMF1.00683</strain>
    </source>
</reference>
<keyword evidence="2" id="KW-0472">Membrane</keyword>
<protein>
    <submittedName>
        <fullName evidence="3">Lipase (Class 3) domain-containing protein</fullName>
    </submittedName>
</protein>
<feature type="region of interest" description="Disordered" evidence="1">
    <location>
        <begin position="301"/>
        <end position="351"/>
    </location>
</feature>
<evidence type="ECO:0000256" key="2">
    <source>
        <dbReference type="SAM" id="Phobius"/>
    </source>
</evidence>
<dbReference type="EMBL" id="JAQHRD010000001">
    <property type="protein sequence ID" value="KAJ6445396.1"/>
    <property type="molecule type" value="Genomic_DNA"/>
</dbReference>
<feature type="compositionally biased region" description="Basic and acidic residues" evidence="1">
    <location>
        <begin position="318"/>
        <end position="330"/>
    </location>
</feature>
<dbReference type="AlphaFoldDB" id="A0AB34G366"/>
<organism evidence="3 4">
    <name type="scientific">Purpureocillium lavendulum</name>
    <dbReference type="NCBI Taxonomy" id="1247861"/>
    <lineage>
        <taxon>Eukaryota</taxon>
        <taxon>Fungi</taxon>
        <taxon>Dikarya</taxon>
        <taxon>Ascomycota</taxon>
        <taxon>Pezizomycotina</taxon>
        <taxon>Sordariomycetes</taxon>
        <taxon>Hypocreomycetidae</taxon>
        <taxon>Hypocreales</taxon>
        <taxon>Ophiocordycipitaceae</taxon>
        <taxon>Purpureocillium</taxon>
    </lineage>
</organism>
<feature type="transmembrane region" description="Helical" evidence="2">
    <location>
        <begin position="12"/>
        <end position="37"/>
    </location>
</feature>
<keyword evidence="2" id="KW-0812">Transmembrane</keyword>
<gene>
    <name evidence="3" type="ORF">O9K51_00155</name>
</gene>